<reference evidence="4 5" key="2">
    <citation type="journal article" date="2016" name="Nat. Commun.">
        <title>Genomes of cryptic chimpanzee Plasmodium species reveal key evolutionary events leading to human malaria.</title>
        <authorList>
            <person name="Sundararaman S.A."/>
            <person name="Plenderleith L.J."/>
            <person name="Liu W."/>
            <person name="Loy D.E."/>
            <person name="Learn G.H."/>
            <person name="Li Y."/>
            <person name="Shaw K.S."/>
            <person name="Ayouba A."/>
            <person name="Peeters M."/>
            <person name="Speede S."/>
            <person name="Shaw G.M."/>
            <person name="Bushman F.D."/>
            <person name="Brisson D."/>
            <person name="Rayner J.C."/>
            <person name="Sharp P.M."/>
            <person name="Hahn B.H."/>
        </authorList>
    </citation>
    <scope>NUCLEOTIDE SEQUENCE [LARGE SCALE GENOMIC DNA]</scope>
    <source>
        <strain evidence="4 5">SY75</strain>
    </source>
</reference>
<evidence type="ECO:0000256" key="1">
    <source>
        <dbReference type="SAM" id="MobiDB-lite"/>
    </source>
</evidence>
<dbReference type="EMBL" id="LVLB01000392">
    <property type="protein sequence ID" value="KYN92997.1"/>
    <property type="molecule type" value="Genomic_DNA"/>
</dbReference>
<feature type="region of interest" description="Disordered" evidence="1">
    <location>
        <begin position="189"/>
        <end position="212"/>
    </location>
</feature>
<dbReference type="AlphaFoldDB" id="A0A0P0H282"/>
<dbReference type="GeneID" id="29774123"/>
<feature type="non-terminal residue" evidence="3">
    <location>
        <position position="275"/>
    </location>
</feature>
<dbReference type="Proteomes" id="UP000076004">
    <property type="component" value="Unassembled WGS sequence"/>
</dbReference>
<dbReference type="GO" id="GO:0046789">
    <property type="term" value="F:host cell surface receptor binding"/>
    <property type="evidence" value="ECO:0007669"/>
    <property type="project" value="InterPro"/>
</dbReference>
<dbReference type="VEuPathDB" id="PlasmoDB:PGSY75_0039400"/>
<dbReference type="Pfam" id="PF05424">
    <property type="entry name" value="Duffy_binding"/>
    <property type="match status" value="1"/>
</dbReference>
<dbReference type="InterPro" id="IPR042202">
    <property type="entry name" value="Duffy-ag-bd_sf"/>
</dbReference>
<dbReference type="GO" id="GO:0016020">
    <property type="term" value="C:membrane"/>
    <property type="evidence" value="ECO:0007669"/>
    <property type="project" value="InterPro"/>
</dbReference>
<dbReference type="EMBL" id="KP879253">
    <property type="protein sequence ID" value="ALJ75573.1"/>
    <property type="molecule type" value="Genomic_DNA"/>
</dbReference>
<gene>
    <name evidence="4" type="ORF">PGSY75_0039400</name>
</gene>
<protein>
    <submittedName>
        <fullName evidence="3 4">EMP1-like protein</fullName>
    </submittedName>
</protein>
<evidence type="ECO:0000313" key="5">
    <source>
        <dbReference type="Proteomes" id="UP000076004"/>
    </source>
</evidence>
<dbReference type="InterPro" id="IPR008602">
    <property type="entry name" value="Duffy-antigen-binding"/>
</dbReference>
<accession>A0A0P0H282</accession>
<evidence type="ECO:0000313" key="3">
    <source>
        <dbReference type="EMBL" id="ALJ75573.1"/>
    </source>
</evidence>
<sequence>LLGNKYTNDNNKALQAMKYSFYDYGDIIKGTDMMNNSLLNKLTEKLDNVLQETASTGQSDVRKKWWNDNKTHVWHAMLCGYMSKNTEERNNEQLSDKWCPLPEEDSTPQFLRWLEEWSRQFCEEKKTKTLSLEKLCLDNDKDTTKSGAYKSYHLSDPNCISWYNTYEAWLRSKNDQWKGWKEKYENYEKEKVDPSTPGVSSPPGTPSQNGAEEYVKSKCEQCNCNINSLDDMYKEIKNPNINSIKQIVQKVHDDIPELKYKTANNVITAVENLVE</sequence>
<evidence type="ECO:0000259" key="2">
    <source>
        <dbReference type="Pfam" id="PF05424"/>
    </source>
</evidence>
<reference evidence="3" key="1">
    <citation type="journal article" date="2015" name="Nat. Commun.">
        <title>Ape parasite origins of human malaria virulence genes.</title>
        <authorList>
            <person name="Larremore D.B."/>
            <person name="Sundararaman S.A."/>
            <person name="Liu W."/>
            <person name="Proto W.R."/>
            <person name="Clauset A."/>
            <person name="Loy D.E."/>
            <person name="Speede S."/>
            <person name="Plenderleith L.J."/>
            <person name="Sharp P.M."/>
            <person name="Hahn B.H."/>
            <person name="Rayner J.C."/>
            <person name="Buckee C.O."/>
        </authorList>
    </citation>
    <scope>NUCLEOTIDE SEQUENCE</scope>
    <source>
        <strain evidence="3">SY75pte</strain>
    </source>
</reference>
<proteinExistence type="predicted"/>
<dbReference type="KEGG" id="pgab:PGSY75_0039400"/>
<evidence type="ECO:0000313" key="4">
    <source>
        <dbReference type="EMBL" id="KYN92997.1"/>
    </source>
</evidence>
<dbReference type="Gene3D" id="1.20.58.830">
    <property type="match status" value="1"/>
</dbReference>
<feature type="domain" description="Duffy-antigen binding" evidence="2">
    <location>
        <begin position="8"/>
        <end position="112"/>
    </location>
</feature>
<organism evidence="3">
    <name type="scientific">Plasmodium gaboni</name>
    <dbReference type="NCBI Taxonomy" id="647221"/>
    <lineage>
        <taxon>Eukaryota</taxon>
        <taxon>Sar</taxon>
        <taxon>Alveolata</taxon>
        <taxon>Apicomplexa</taxon>
        <taxon>Aconoidasida</taxon>
        <taxon>Haemosporida</taxon>
        <taxon>Plasmodiidae</taxon>
        <taxon>Plasmodium</taxon>
        <taxon>Plasmodium (Laverania)</taxon>
    </lineage>
</organism>
<name>A0A0P0H282_9APIC</name>
<dbReference type="SUPFAM" id="SSF140924">
    <property type="entry name" value="Duffy binding domain-like"/>
    <property type="match status" value="1"/>
</dbReference>
<feature type="non-terminal residue" evidence="3">
    <location>
        <position position="1"/>
    </location>
</feature>
<dbReference type="Gene3D" id="1.20.1310.20">
    <property type="entry name" value="Duffy-antigen binding domain"/>
    <property type="match status" value="1"/>
</dbReference>
<dbReference type="RefSeq" id="XP_018638707.1">
    <property type="nucleotide sequence ID" value="XM_018783511.1"/>
</dbReference>